<evidence type="ECO:0008006" key="3">
    <source>
        <dbReference type="Google" id="ProtNLM"/>
    </source>
</evidence>
<evidence type="ECO:0000313" key="2">
    <source>
        <dbReference type="Proteomes" id="UP000627715"/>
    </source>
</evidence>
<dbReference type="SUPFAM" id="SSF52540">
    <property type="entry name" value="P-loop containing nucleoside triphosphate hydrolases"/>
    <property type="match status" value="1"/>
</dbReference>
<dbReference type="AlphaFoldDB" id="A0A916QJW3"/>
<dbReference type="EMBL" id="BMIY01000007">
    <property type="protein sequence ID" value="GFZ75855.1"/>
    <property type="molecule type" value="Genomic_DNA"/>
</dbReference>
<accession>A0A916QJW3</accession>
<reference evidence="1" key="1">
    <citation type="journal article" date="2014" name="Int. J. Syst. Evol. Microbiol.">
        <title>Complete genome sequence of Corynebacterium casei LMG S-19264T (=DSM 44701T), isolated from a smear-ripened cheese.</title>
        <authorList>
            <consortium name="US DOE Joint Genome Institute (JGI-PGF)"/>
            <person name="Walter F."/>
            <person name="Albersmeier A."/>
            <person name="Kalinowski J."/>
            <person name="Ruckert C."/>
        </authorList>
    </citation>
    <scope>NUCLEOTIDE SEQUENCE</scope>
    <source>
        <strain evidence="1">CGMCC 1.15425</strain>
    </source>
</reference>
<reference evidence="1" key="2">
    <citation type="submission" date="2020-09" db="EMBL/GenBank/DDBJ databases">
        <authorList>
            <person name="Sun Q."/>
            <person name="Zhou Y."/>
        </authorList>
    </citation>
    <scope>NUCLEOTIDE SEQUENCE</scope>
    <source>
        <strain evidence="1">CGMCC 1.15425</strain>
    </source>
</reference>
<sequence>MVWFFFGLSGVGKSWVADNLARYYGWPVYHADTDLTAEMQQALAESRPFTPAMRDRYFERLAKLLKKRLSDADGHQNILVSQGAYKKSHREYLAAQIPNFRAVWVDSPVSLWERRIENRQEGISLSSARALQGDFEPPEEGADRLLNNADFAHVLAQFQALWQHHAAMAGTGPDS</sequence>
<comment type="caution">
    <text evidence="1">The sequence shown here is derived from an EMBL/GenBank/DDBJ whole genome shotgun (WGS) entry which is preliminary data.</text>
</comment>
<evidence type="ECO:0000313" key="1">
    <source>
        <dbReference type="EMBL" id="GFZ75855.1"/>
    </source>
</evidence>
<proteinExistence type="predicted"/>
<dbReference type="InterPro" id="IPR027417">
    <property type="entry name" value="P-loop_NTPase"/>
</dbReference>
<organism evidence="1 2">
    <name type="scientific">Pseudohongiella nitratireducens</name>
    <dbReference type="NCBI Taxonomy" id="1768907"/>
    <lineage>
        <taxon>Bacteria</taxon>
        <taxon>Pseudomonadati</taxon>
        <taxon>Pseudomonadota</taxon>
        <taxon>Gammaproteobacteria</taxon>
        <taxon>Pseudomonadales</taxon>
        <taxon>Pseudohongiellaceae</taxon>
        <taxon>Pseudohongiella</taxon>
    </lineage>
</organism>
<dbReference type="Gene3D" id="3.40.50.300">
    <property type="entry name" value="P-loop containing nucleotide triphosphate hydrolases"/>
    <property type="match status" value="1"/>
</dbReference>
<gene>
    <name evidence="1" type="ORF">GCM10011403_18130</name>
</gene>
<dbReference type="Pfam" id="PF13671">
    <property type="entry name" value="AAA_33"/>
    <property type="match status" value="1"/>
</dbReference>
<name>A0A916QJW3_9GAMM</name>
<keyword evidence="2" id="KW-1185">Reference proteome</keyword>
<protein>
    <recommendedName>
        <fullName evidence="3">Gluconokinase</fullName>
    </recommendedName>
</protein>
<dbReference type="Proteomes" id="UP000627715">
    <property type="component" value="Unassembled WGS sequence"/>
</dbReference>